<evidence type="ECO:0000313" key="1">
    <source>
        <dbReference type="EMBL" id="PVU53777.1"/>
    </source>
</evidence>
<proteinExistence type="predicted"/>
<dbReference type="EMBL" id="PCFF01000234">
    <property type="protein sequence ID" value="PVU53777.1"/>
    <property type="molecule type" value="Genomic_DNA"/>
</dbReference>
<accession>A0AAX1BJT7</accession>
<dbReference type="AlphaFoldDB" id="A0AAX1BJT7"/>
<comment type="caution">
    <text evidence="1">The sequence shown here is derived from an EMBL/GenBank/DDBJ whole genome shotgun (WGS) entry which is preliminary data.</text>
</comment>
<name>A0AAX1BJT7_KLEPN</name>
<sequence length="71" mass="7951">MALDNAPRLITSNHPVPVIISRAIQRRNSVNQNIVNLHEIRTVIKTILSPSGICLRQILLSLFHINFGSIL</sequence>
<dbReference type="Proteomes" id="UP000245817">
    <property type="component" value="Unassembled WGS sequence"/>
</dbReference>
<protein>
    <submittedName>
        <fullName evidence="1">Uncharacterized protein</fullName>
    </submittedName>
</protein>
<organism evidence="1 2">
    <name type="scientific">Klebsiella pneumoniae</name>
    <dbReference type="NCBI Taxonomy" id="573"/>
    <lineage>
        <taxon>Bacteria</taxon>
        <taxon>Pseudomonadati</taxon>
        <taxon>Pseudomonadota</taxon>
        <taxon>Gammaproteobacteria</taxon>
        <taxon>Enterobacterales</taxon>
        <taxon>Enterobacteriaceae</taxon>
        <taxon>Klebsiella/Raoultella group</taxon>
        <taxon>Klebsiella</taxon>
        <taxon>Klebsiella pneumoniae complex</taxon>
    </lineage>
</organism>
<gene>
    <name evidence="1" type="ORF">CP554_28615</name>
</gene>
<evidence type="ECO:0000313" key="2">
    <source>
        <dbReference type="Proteomes" id="UP000245817"/>
    </source>
</evidence>
<reference evidence="1 2" key="1">
    <citation type="submission" date="2017-09" db="EMBL/GenBank/DDBJ databases">
        <title>Molecular Epidemiology of Livestock-Associated Methicillin Resistant Staphylococcus aureus (LA-MRSA) and Extended-Spectrum Beta-Lactamase (ESBL)-Producing Enterobacteriaceae in Pigs and Exposed Workers in Cameroon and South Africa.</title>
        <authorList>
            <person name="Founou L."/>
            <person name="Founou R.C."/>
            <person name="Allam M."/>
            <person name="Ismail A."/>
            <person name="Essack S.Y."/>
        </authorList>
    </citation>
    <scope>NUCLEOTIDE SEQUENCE [LARGE SCALE GENOMIC DNA]</scope>
    <source>
        <strain evidence="1 2">HH516E4IA</strain>
    </source>
</reference>